<dbReference type="PANTHER" id="PTHR47618">
    <property type="entry name" value="BIFUNCTIONAL OLIGORIBONUCLEASE AND PAP PHOSPHATASE NRNA"/>
    <property type="match status" value="1"/>
</dbReference>
<proteinExistence type="predicted"/>
<reference evidence="3" key="1">
    <citation type="journal article" date="2020" name="mSystems">
        <title>Genome- and Community-Level Interaction Insights into Carbon Utilization and Element Cycling Functions of Hydrothermarchaeota in Hydrothermal Sediment.</title>
        <authorList>
            <person name="Zhou Z."/>
            <person name="Liu Y."/>
            <person name="Xu W."/>
            <person name="Pan J."/>
            <person name="Luo Z.H."/>
            <person name="Li M."/>
        </authorList>
    </citation>
    <scope>NUCLEOTIDE SEQUENCE [LARGE SCALE GENOMIC DNA]</scope>
    <source>
        <strain evidence="3">HyVt-533</strain>
    </source>
</reference>
<evidence type="ECO:0000256" key="1">
    <source>
        <dbReference type="SAM" id="MobiDB-lite"/>
    </source>
</evidence>
<organism evidence="3">
    <name type="scientific">Thermodesulfatator atlanticus</name>
    <dbReference type="NCBI Taxonomy" id="501497"/>
    <lineage>
        <taxon>Bacteria</taxon>
        <taxon>Pseudomonadati</taxon>
        <taxon>Thermodesulfobacteriota</taxon>
        <taxon>Thermodesulfobacteria</taxon>
        <taxon>Thermodesulfobacteriales</taxon>
        <taxon>Thermodesulfatatoraceae</taxon>
        <taxon>Thermodesulfatator</taxon>
    </lineage>
</organism>
<dbReference type="GO" id="GO:0032259">
    <property type="term" value="P:methylation"/>
    <property type="evidence" value="ECO:0007669"/>
    <property type="project" value="UniProtKB-KW"/>
</dbReference>
<accession>A0A7V5NY28</accession>
<dbReference type="GO" id="GO:0008168">
    <property type="term" value="F:methyltransferase activity"/>
    <property type="evidence" value="ECO:0007669"/>
    <property type="project" value="UniProtKB-KW"/>
</dbReference>
<feature type="compositionally biased region" description="Low complexity" evidence="1">
    <location>
        <begin position="1"/>
        <end position="12"/>
    </location>
</feature>
<dbReference type="Pfam" id="PF01368">
    <property type="entry name" value="DHH"/>
    <property type="match status" value="1"/>
</dbReference>
<comment type="caution">
    <text evidence="3">The sequence shown here is derived from an EMBL/GenBank/DDBJ whole genome shotgun (WGS) entry which is preliminary data.</text>
</comment>
<feature type="domain" description="DDH" evidence="2">
    <location>
        <begin position="54"/>
        <end position="186"/>
    </location>
</feature>
<dbReference type="Gene3D" id="3.90.1640.10">
    <property type="entry name" value="inorganic pyrophosphatase (n-terminal core)"/>
    <property type="match status" value="1"/>
</dbReference>
<dbReference type="EMBL" id="DROK01000020">
    <property type="protein sequence ID" value="HHI96357.1"/>
    <property type="molecule type" value="Genomic_DNA"/>
</dbReference>
<dbReference type="InterPro" id="IPR051319">
    <property type="entry name" value="Oligoribo/pAp-PDE_c-di-AMP_PDE"/>
</dbReference>
<protein>
    <submittedName>
        <fullName evidence="3">Phosphoethanolamine methyltransferase</fullName>
    </submittedName>
</protein>
<dbReference type="Proteomes" id="UP000886101">
    <property type="component" value="Unassembled WGS sequence"/>
</dbReference>
<sequence length="351" mass="41092">MVSKNQKNNKSQKNNEEKKALEPKIVRFKSNRERVKTLLSQFKKDDRVLILIWADPDSMASALAMKRLIRQRVSEVTIAHVNEIRRVNNLAMVKLLKIPLVKWRQVKVSEYTKKILIDSQPSHNAEFQKLDFDVVIDHHPLTNGWNAPFIDIRPEYGATSSMMTEYLRTLKIKPSVVLATALIYGIKTDTNNFEKECTLQDVLCFQYLFKRMNRHLLHKIEASDIRRSELKYFRKAFEEVKIRKQRLFSHVGKVPNPDILVVIADFFNHVHEIGWVFISGEYRERLIVIIRCDGYRKDAGKLAQRVFGNLGFAGGHREKARAEVPLEKLNQNANQFTTRSLIRILEKHFRR</sequence>
<dbReference type="PANTHER" id="PTHR47618:SF1">
    <property type="entry name" value="BIFUNCTIONAL OLIGORIBONUCLEASE AND PAP PHOSPHATASE NRNA"/>
    <property type="match status" value="1"/>
</dbReference>
<gene>
    <name evidence="3" type="ORF">ENJ96_00710</name>
</gene>
<dbReference type="AlphaFoldDB" id="A0A7V5NY28"/>
<evidence type="ECO:0000259" key="2">
    <source>
        <dbReference type="Pfam" id="PF01368"/>
    </source>
</evidence>
<dbReference type="SUPFAM" id="SSF64182">
    <property type="entry name" value="DHH phosphoesterases"/>
    <property type="match status" value="1"/>
</dbReference>
<dbReference type="InterPro" id="IPR038763">
    <property type="entry name" value="DHH_sf"/>
</dbReference>
<dbReference type="InterPro" id="IPR001667">
    <property type="entry name" value="DDH_dom"/>
</dbReference>
<evidence type="ECO:0000313" key="3">
    <source>
        <dbReference type="EMBL" id="HHI96357.1"/>
    </source>
</evidence>
<feature type="compositionally biased region" description="Basic and acidic residues" evidence="1">
    <location>
        <begin position="13"/>
        <end position="22"/>
    </location>
</feature>
<keyword evidence="3" id="KW-0808">Transferase</keyword>
<keyword evidence="3" id="KW-0489">Methyltransferase</keyword>
<name>A0A7V5NY28_9BACT</name>
<feature type="region of interest" description="Disordered" evidence="1">
    <location>
        <begin position="1"/>
        <end position="22"/>
    </location>
</feature>